<evidence type="ECO:0000313" key="20">
    <source>
        <dbReference type="EMBL" id="CAF0843497.1"/>
    </source>
</evidence>
<dbReference type="NCBIfam" id="TIGR00473">
    <property type="entry name" value="pssA"/>
    <property type="match status" value="1"/>
</dbReference>
<feature type="transmembrane region" description="Helical" evidence="18">
    <location>
        <begin position="146"/>
        <end position="179"/>
    </location>
</feature>
<dbReference type="PANTHER" id="PTHR14269">
    <property type="entry name" value="CDP-DIACYLGLYCEROL--GLYCEROL-3-PHOSPHATE 3-PHOSPHATIDYLTRANSFERASE-RELATED"/>
    <property type="match status" value="1"/>
</dbReference>
<evidence type="ECO:0000256" key="2">
    <source>
        <dbReference type="ARBA" id="ARBA00004127"/>
    </source>
</evidence>
<dbReference type="EMBL" id="CAJOAZ010000423">
    <property type="protein sequence ID" value="CAF3644865.1"/>
    <property type="molecule type" value="Genomic_DNA"/>
</dbReference>
<dbReference type="EC" id="2.7.8.41" evidence="15"/>
<dbReference type="Proteomes" id="UP000663845">
    <property type="component" value="Unassembled WGS sequence"/>
</dbReference>
<dbReference type="AlphaFoldDB" id="A0A814IMA0"/>
<keyword evidence="7 17" id="KW-0808">Transferase</keyword>
<dbReference type="Proteomes" id="UP000663881">
    <property type="component" value="Unassembled WGS sequence"/>
</dbReference>
<dbReference type="EMBL" id="CAJOAY010000565">
    <property type="protein sequence ID" value="CAF3693309.1"/>
    <property type="molecule type" value="Genomic_DNA"/>
</dbReference>
<dbReference type="InterPro" id="IPR050324">
    <property type="entry name" value="CDP-alcohol_PTase-I"/>
</dbReference>
<evidence type="ECO:0000313" key="24">
    <source>
        <dbReference type="EMBL" id="CAF3644865.1"/>
    </source>
</evidence>
<evidence type="ECO:0000256" key="5">
    <source>
        <dbReference type="ARBA" id="ARBA00017171"/>
    </source>
</evidence>
<organism evidence="23 27">
    <name type="scientific">Adineta steineri</name>
    <dbReference type="NCBI Taxonomy" id="433720"/>
    <lineage>
        <taxon>Eukaryota</taxon>
        <taxon>Metazoa</taxon>
        <taxon>Spiralia</taxon>
        <taxon>Gnathifera</taxon>
        <taxon>Rotifera</taxon>
        <taxon>Eurotatoria</taxon>
        <taxon>Bdelloidea</taxon>
        <taxon>Adinetida</taxon>
        <taxon>Adinetidae</taxon>
        <taxon>Adineta</taxon>
    </lineage>
</organism>
<evidence type="ECO:0000256" key="12">
    <source>
        <dbReference type="ARBA" id="ARBA00023209"/>
    </source>
</evidence>
<accession>A0A814IMA0</accession>
<evidence type="ECO:0000256" key="9">
    <source>
        <dbReference type="ARBA" id="ARBA00022989"/>
    </source>
</evidence>
<dbReference type="EMBL" id="CAJOBB010003563">
    <property type="protein sequence ID" value="CAF4047301.1"/>
    <property type="molecule type" value="Genomic_DNA"/>
</dbReference>
<evidence type="ECO:0000313" key="21">
    <source>
        <dbReference type="EMBL" id="CAF0863121.1"/>
    </source>
</evidence>
<dbReference type="InterPro" id="IPR000462">
    <property type="entry name" value="CDP-OH_P_trans"/>
</dbReference>
<sequence>MSMRNEISSETNTPVNIYLKLADDYLQKIIRGTPNALTLANLTCGLFSLIMSMNGLYRFSSLFIMLAAVCDFFDGRLARRLRITSDIGAQLDSLADVVSFGVAPTILAHSIKYWSFLMVIAFISFPLAGAWRLARFNAHPTHEYFIGLPITAAGICVALLALFSFVSPLIMIILALLMISPLQIPKF</sequence>
<comment type="caution">
    <text evidence="23">The sequence shown here is derived from an EMBL/GenBank/DDBJ whole genome shotgun (WGS) entry which is preliminary data.</text>
</comment>
<keyword evidence="9 18" id="KW-1133">Transmembrane helix</keyword>
<evidence type="ECO:0000313" key="27">
    <source>
        <dbReference type="Proteomes" id="UP000663832"/>
    </source>
</evidence>
<dbReference type="PROSITE" id="PS00379">
    <property type="entry name" value="CDP_ALCOHOL_P_TRANSF"/>
    <property type="match status" value="1"/>
</dbReference>
<dbReference type="GO" id="GO:0016020">
    <property type="term" value="C:membrane"/>
    <property type="evidence" value="ECO:0007669"/>
    <property type="project" value="InterPro"/>
</dbReference>
<evidence type="ECO:0000256" key="10">
    <source>
        <dbReference type="ARBA" id="ARBA00023098"/>
    </source>
</evidence>
<evidence type="ECO:0000256" key="4">
    <source>
        <dbReference type="ARBA" id="ARBA00013174"/>
    </source>
</evidence>
<evidence type="ECO:0000313" key="25">
    <source>
        <dbReference type="EMBL" id="CAF3693309.1"/>
    </source>
</evidence>
<dbReference type="Proteomes" id="UP000663868">
    <property type="component" value="Unassembled WGS sequence"/>
</dbReference>
<dbReference type="GO" id="GO:0012505">
    <property type="term" value="C:endomembrane system"/>
    <property type="evidence" value="ECO:0007669"/>
    <property type="project" value="UniProtKB-SubCell"/>
</dbReference>
<dbReference type="InterPro" id="IPR004533">
    <property type="entry name" value="CDP-diaglyc--ser_O-PTrfase"/>
</dbReference>
<name>A0A814IMA0_9BILA</name>
<keyword evidence="13" id="KW-1208">Phospholipid metabolism</keyword>
<evidence type="ECO:0000256" key="7">
    <source>
        <dbReference type="ARBA" id="ARBA00022679"/>
    </source>
</evidence>
<dbReference type="EMBL" id="CAJNOE010000053">
    <property type="protein sequence ID" value="CAF0821219.1"/>
    <property type="molecule type" value="Genomic_DNA"/>
</dbReference>
<dbReference type="Proteomes" id="UP000663832">
    <property type="component" value="Unassembled WGS sequence"/>
</dbReference>
<evidence type="ECO:0000256" key="14">
    <source>
        <dbReference type="ARBA" id="ARBA00032361"/>
    </source>
</evidence>
<evidence type="ECO:0000256" key="8">
    <source>
        <dbReference type="ARBA" id="ARBA00022692"/>
    </source>
</evidence>
<dbReference type="Pfam" id="PF01066">
    <property type="entry name" value="CDP-OH_P_transf"/>
    <property type="match status" value="1"/>
</dbReference>
<proteinExistence type="inferred from homology"/>
<evidence type="ECO:0000256" key="16">
    <source>
        <dbReference type="ARBA" id="ARBA00047433"/>
    </source>
</evidence>
<evidence type="ECO:0000256" key="1">
    <source>
        <dbReference type="ARBA" id="ARBA00000287"/>
    </source>
</evidence>
<dbReference type="Proteomes" id="UP000663891">
    <property type="component" value="Unassembled WGS sequence"/>
</dbReference>
<dbReference type="EMBL" id="CAJNON010000046">
    <property type="protein sequence ID" value="CAF0863121.1"/>
    <property type="molecule type" value="Genomic_DNA"/>
</dbReference>
<reference evidence="23" key="1">
    <citation type="submission" date="2021-02" db="EMBL/GenBank/DDBJ databases">
        <authorList>
            <person name="Nowell W R."/>
        </authorList>
    </citation>
    <scope>NUCLEOTIDE SEQUENCE</scope>
</reference>
<gene>
    <name evidence="19" type="ORF">IZO911_LOCUS8009</name>
    <name evidence="20" type="ORF">JYZ213_LOCUS7493</name>
    <name evidence="26" type="ORF">KXQ929_LOCUS31300</name>
    <name evidence="25" type="ORF">OKA104_LOCUS11965</name>
    <name evidence="24" type="ORF">OXD698_LOCUS8683</name>
    <name evidence="22" type="ORF">QVE165_LOCUS14167</name>
    <name evidence="23" type="ORF">QVE165_LOCUS16234</name>
    <name evidence="21" type="ORF">VCS650_LOCUS7305</name>
</gene>
<dbReference type="EMBL" id="CAJNOM010000074">
    <property type="protein sequence ID" value="CAF0986779.1"/>
    <property type="molecule type" value="Genomic_DNA"/>
</dbReference>
<dbReference type="GO" id="GO:0043337">
    <property type="term" value="F:cardiolipin synthase (CMP-forming)"/>
    <property type="evidence" value="ECO:0007669"/>
    <property type="project" value="UniProtKB-EC"/>
</dbReference>
<dbReference type="EC" id="2.7.8.8" evidence="4"/>
<dbReference type="Proteomes" id="UP000663844">
    <property type="component" value="Unassembled WGS sequence"/>
</dbReference>
<dbReference type="PANTHER" id="PTHR14269:SF61">
    <property type="entry name" value="CDP-DIACYLGLYCEROL--SERINE O-PHOSPHATIDYLTRANSFERASE"/>
    <property type="match status" value="1"/>
</dbReference>
<dbReference type="Gene3D" id="1.20.120.1760">
    <property type="match status" value="1"/>
</dbReference>
<keyword evidence="11 18" id="KW-0472">Membrane</keyword>
<evidence type="ECO:0000256" key="3">
    <source>
        <dbReference type="ARBA" id="ARBA00010441"/>
    </source>
</evidence>
<evidence type="ECO:0000256" key="6">
    <source>
        <dbReference type="ARBA" id="ARBA00022516"/>
    </source>
</evidence>
<evidence type="ECO:0000256" key="15">
    <source>
        <dbReference type="ARBA" id="ARBA00039001"/>
    </source>
</evidence>
<dbReference type="Proteomes" id="UP000663860">
    <property type="component" value="Unassembled WGS sequence"/>
</dbReference>
<dbReference type="InterPro" id="IPR043130">
    <property type="entry name" value="CDP-OH_PTrfase_TM_dom"/>
</dbReference>
<keyword evidence="6" id="KW-0444">Lipid biosynthesis</keyword>
<dbReference type="InterPro" id="IPR048254">
    <property type="entry name" value="CDP_ALCOHOL_P_TRANSF_CS"/>
</dbReference>
<dbReference type="EMBL" id="CAJNOM010000090">
    <property type="protein sequence ID" value="CAF1025340.1"/>
    <property type="molecule type" value="Genomic_DNA"/>
</dbReference>
<protein>
    <recommendedName>
        <fullName evidence="5">CDP-diacylglycerol--serine O-phosphatidyltransferase</fullName>
        <ecNumber evidence="15">2.7.8.41</ecNumber>
        <ecNumber evidence="4">2.7.8.8</ecNumber>
    </recommendedName>
    <alternativeName>
        <fullName evidence="14">Phosphatidylserine synthase</fullName>
    </alternativeName>
</protein>
<evidence type="ECO:0000256" key="17">
    <source>
        <dbReference type="RuleBase" id="RU003750"/>
    </source>
</evidence>
<evidence type="ECO:0000313" key="26">
    <source>
        <dbReference type="EMBL" id="CAF4047301.1"/>
    </source>
</evidence>
<evidence type="ECO:0000313" key="22">
    <source>
        <dbReference type="EMBL" id="CAF0986779.1"/>
    </source>
</evidence>
<evidence type="ECO:0000256" key="13">
    <source>
        <dbReference type="ARBA" id="ARBA00023264"/>
    </source>
</evidence>
<keyword evidence="10" id="KW-0443">Lipid metabolism</keyword>
<dbReference type="GO" id="GO:0008654">
    <property type="term" value="P:phospholipid biosynthetic process"/>
    <property type="evidence" value="ECO:0007669"/>
    <property type="project" value="UniProtKB-KW"/>
</dbReference>
<comment type="similarity">
    <text evidence="3 17">Belongs to the CDP-alcohol phosphatidyltransferase class-I family.</text>
</comment>
<evidence type="ECO:0000256" key="18">
    <source>
        <dbReference type="SAM" id="Phobius"/>
    </source>
</evidence>
<keyword evidence="8 18" id="KW-0812">Transmembrane</keyword>
<keyword evidence="12" id="KW-0594">Phospholipid biosynthesis</keyword>
<evidence type="ECO:0000313" key="23">
    <source>
        <dbReference type="EMBL" id="CAF1025340.1"/>
    </source>
</evidence>
<feature type="transmembrane region" description="Helical" evidence="18">
    <location>
        <begin position="113"/>
        <end position="134"/>
    </location>
</feature>
<dbReference type="OrthoDB" id="448573at2759"/>
<comment type="catalytic activity">
    <reaction evidence="16">
        <text>a CDP-1,2-diacyl-sn-glycerol + a 1,2-diacyl-sn-glycero-3-phospho-(1'-sn-glycerol) = a cardiolipin + CMP + H(+)</text>
        <dbReference type="Rhea" id="RHEA:32931"/>
        <dbReference type="ChEBI" id="CHEBI:15378"/>
        <dbReference type="ChEBI" id="CHEBI:58332"/>
        <dbReference type="ChEBI" id="CHEBI:60377"/>
        <dbReference type="ChEBI" id="CHEBI:62237"/>
        <dbReference type="ChEBI" id="CHEBI:64716"/>
        <dbReference type="EC" id="2.7.8.41"/>
    </reaction>
</comment>
<keyword evidence="27" id="KW-1185">Reference proteome</keyword>
<evidence type="ECO:0000256" key="11">
    <source>
        <dbReference type="ARBA" id="ARBA00023136"/>
    </source>
</evidence>
<dbReference type="GO" id="GO:0003882">
    <property type="term" value="F:CDP-diacylglycerol-serine O-phosphatidyltransferase activity"/>
    <property type="evidence" value="ECO:0007669"/>
    <property type="project" value="UniProtKB-EC"/>
</dbReference>
<dbReference type="EMBL" id="CAJNOG010000049">
    <property type="protein sequence ID" value="CAF0843497.1"/>
    <property type="molecule type" value="Genomic_DNA"/>
</dbReference>
<comment type="catalytic activity">
    <reaction evidence="1">
        <text>a CDP-1,2-diacyl-sn-glycerol + L-serine = a 1,2-diacyl-sn-glycero-3-phospho-L-serine + CMP + H(+)</text>
        <dbReference type="Rhea" id="RHEA:16913"/>
        <dbReference type="ChEBI" id="CHEBI:15378"/>
        <dbReference type="ChEBI" id="CHEBI:33384"/>
        <dbReference type="ChEBI" id="CHEBI:57262"/>
        <dbReference type="ChEBI" id="CHEBI:58332"/>
        <dbReference type="ChEBI" id="CHEBI:60377"/>
        <dbReference type="EC" id="2.7.8.8"/>
    </reaction>
</comment>
<comment type="subcellular location">
    <subcellularLocation>
        <location evidence="2">Endomembrane system</location>
        <topology evidence="2">Multi-pass membrane protein</topology>
    </subcellularLocation>
</comment>
<evidence type="ECO:0000313" key="19">
    <source>
        <dbReference type="EMBL" id="CAF0821219.1"/>
    </source>
</evidence>